<feature type="transmembrane region" description="Helical" evidence="11">
    <location>
        <begin position="62"/>
        <end position="84"/>
    </location>
</feature>
<dbReference type="SUPFAM" id="SSF103473">
    <property type="entry name" value="MFS general substrate transporter"/>
    <property type="match status" value="1"/>
</dbReference>
<keyword evidence="7 11" id="KW-1133">Transmembrane helix</keyword>
<evidence type="ECO:0000256" key="1">
    <source>
        <dbReference type="ARBA" id="ARBA00004651"/>
    </source>
</evidence>
<dbReference type="PROSITE" id="PS00216">
    <property type="entry name" value="SUGAR_TRANSPORT_1"/>
    <property type="match status" value="2"/>
</dbReference>
<evidence type="ECO:0000256" key="5">
    <source>
        <dbReference type="ARBA" id="ARBA00022692"/>
    </source>
</evidence>
<dbReference type="PROSITE" id="PS50850">
    <property type="entry name" value="MFS"/>
    <property type="match status" value="1"/>
</dbReference>
<dbReference type="AlphaFoldDB" id="A0A1G9JTR7"/>
<dbReference type="FunFam" id="1.20.1250.20:FF:000001">
    <property type="entry name" value="Dicarboxylate MFS transporter"/>
    <property type="match status" value="1"/>
</dbReference>
<evidence type="ECO:0000256" key="9">
    <source>
        <dbReference type="ARBA" id="ARBA00037295"/>
    </source>
</evidence>
<organism evidence="13 14">
    <name type="scientific">Nonomuraea jiangxiensis</name>
    <dbReference type="NCBI Taxonomy" id="633440"/>
    <lineage>
        <taxon>Bacteria</taxon>
        <taxon>Bacillati</taxon>
        <taxon>Actinomycetota</taxon>
        <taxon>Actinomycetes</taxon>
        <taxon>Streptosporangiales</taxon>
        <taxon>Streptosporangiaceae</taxon>
        <taxon>Nonomuraea</taxon>
    </lineage>
</organism>
<accession>A0A1G9JTR7</accession>
<feature type="transmembrane region" description="Helical" evidence="11">
    <location>
        <begin position="126"/>
        <end position="148"/>
    </location>
</feature>
<evidence type="ECO:0000256" key="6">
    <source>
        <dbReference type="ARBA" id="ARBA00022847"/>
    </source>
</evidence>
<keyword evidence="6" id="KW-0769">Symport</keyword>
<dbReference type="InterPro" id="IPR005829">
    <property type="entry name" value="Sugar_transporter_CS"/>
</dbReference>
<dbReference type="Proteomes" id="UP000199202">
    <property type="component" value="Unassembled WGS sequence"/>
</dbReference>
<feature type="transmembrane region" description="Helical" evidence="11">
    <location>
        <begin position="405"/>
        <end position="423"/>
    </location>
</feature>
<dbReference type="PANTHER" id="PTHR43528">
    <property type="entry name" value="ALPHA-KETOGLUTARATE PERMEASE"/>
    <property type="match status" value="1"/>
</dbReference>
<keyword evidence="14" id="KW-1185">Reference proteome</keyword>
<dbReference type="InterPro" id="IPR020846">
    <property type="entry name" value="MFS_dom"/>
</dbReference>
<reference evidence="13 14" key="1">
    <citation type="submission" date="2016-10" db="EMBL/GenBank/DDBJ databases">
        <authorList>
            <person name="de Groot N.N."/>
        </authorList>
    </citation>
    <scope>NUCLEOTIDE SEQUENCE [LARGE SCALE GENOMIC DNA]</scope>
    <source>
        <strain evidence="13 14">CGMCC 4.6533</strain>
    </source>
</reference>
<keyword evidence="4" id="KW-1003">Cell membrane</keyword>
<feature type="domain" description="Major facilitator superfamily (MFS) profile" evidence="12">
    <location>
        <begin position="21"/>
        <end position="427"/>
    </location>
</feature>
<feature type="transmembrane region" description="Helical" evidence="11">
    <location>
        <begin position="96"/>
        <end position="114"/>
    </location>
</feature>
<evidence type="ECO:0000256" key="4">
    <source>
        <dbReference type="ARBA" id="ARBA00022475"/>
    </source>
</evidence>
<feature type="transmembrane region" description="Helical" evidence="11">
    <location>
        <begin position="284"/>
        <end position="304"/>
    </location>
</feature>
<dbReference type="InterPro" id="IPR051084">
    <property type="entry name" value="H+-coupled_symporters"/>
</dbReference>
<evidence type="ECO:0000256" key="2">
    <source>
        <dbReference type="ARBA" id="ARBA00008240"/>
    </source>
</evidence>
<dbReference type="GO" id="GO:0005886">
    <property type="term" value="C:plasma membrane"/>
    <property type="evidence" value="ECO:0007669"/>
    <property type="project" value="UniProtKB-SubCell"/>
</dbReference>
<evidence type="ECO:0000256" key="7">
    <source>
        <dbReference type="ARBA" id="ARBA00022989"/>
    </source>
</evidence>
<comment type="subcellular location">
    <subcellularLocation>
        <location evidence="1">Cell membrane</location>
        <topology evidence="1">Multi-pass membrane protein</topology>
    </subcellularLocation>
</comment>
<evidence type="ECO:0000313" key="14">
    <source>
        <dbReference type="Proteomes" id="UP000199202"/>
    </source>
</evidence>
<feature type="transmembrane region" description="Helical" evidence="11">
    <location>
        <begin position="247"/>
        <end position="264"/>
    </location>
</feature>
<feature type="transmembrane region" description="Helical" evidence="11">
    <location>
        <begin position="169"/>
        <end position="187"/>
    </location>
</feature>
<protein>
    <recommendedName>
        <fullName evidence="10">Putative proline/betaine transporter</fullName>
    </recommendedName>
</protein>
<evidence type="ECO:0000256" key="11">
    <source>
        <dbReference type="SAM" id="Phobius"/>
    </source>
</evidence>
<feature type="transmembrane region" description="Helical" evidence="11">
    <location>
        <begin position="313"/>
        <end position="332"/>
    </location>
</feature>
<dbReference type="InterPro" id="IPR036259">
    <property type="entry name" value="MFS_trans_sf"/>
</dbReference>
<dbReference type="InterPro" id="IPR011701">
    <property type="entry name" value="MFS"/>
</dbReference>
<dbReference type="STRING" id="633440.SAMN05421869_125146"/>
<evidence type="ECO:0000313" key="13">
    <source>
        <dbReference type="EMBL" id="SDL40938.1"/>
    </source>
</evidence>
<dbReference type="EMBL" id="FNDJ01000025">
    <property type="protein sequence ID" value="SDL40938.1"/>
    <property type="molecule type" value="Genomic_DNA"/>
</dbReference>
<comment type="function">
    <text evidence="9">May be a proton symporter involved in the uptake of osmolytes such as proline and glycine betaine.</text>
</comment>
<dbReference type="PANTHER" id="PTHR43528:SF1">
    <property type="entry name" value="ALPHA-KETOGLUTARATE PERMEASE"/>
    <property type="match status" value="1"/>
</dbReference>
<gene>
    <name evidence="13" type="ORF">SAMN05421869_125146</name>
</gene>
<dbReference type="Gene3D" id="1.20.1250.20">
    <property type="entry name" value="MFS general substrate transporter like domains"/>
    <property type="match status" value="2"/>
</dbReference>
<keyword evidence="8 11" id="KW-0472">Membrane</keyword>
<keyword evidence="3" id="KW-0813">Transport</keyword>
<dbReference type="GO" id="GO:0015293">
    <property type="term" value="F:symporter activity"/>
    <property type="evidence" value="ECO:0007669"/>
    <property type="project" value="UniProtKB-KW"/>
</dbReference>
<feature type="transmembrane region" description="Helical" evidence="11">
    <location>
        <begin position="21"/>
        <end position="42"/>
    </location>
</feature>
<evidence type="ECO:0000256" key="8">
    <source>
        <dbReference type="ARBA" id="ARBA00023136"/>
    </source>
</evidence>
<evidence type="ECO:0000256" key="3">
    <source>
        <dbReference type="ARBA" id="ARBA00022448"/>
    </source>
</evidence>
<sequence length="438" mass="47465">MTRAKLRDMVLASPLRSRVRQLTATSIGNVVEWYDWLTYAFLSTYFADQVIPASNHAASLLGTFAVFAVGFVMRPVGGLVIGLISDRYGRRTAMTLTILLMGIGQLMMVVLPTYEQVGLLSPILLVVSRLVQGFSVGGEFAVSSVFLVESATPGRRGLYSSMSYFSSNLGQLLASGIAALFSNLLSRADMLSWGWRMPFLIGAVTCLSGLWIRSGTHETYALAEAIKQGRAERPRMWDFLRHHPRESLLVVGMTIGATVSFYTWSVYLPSYAETTAGTDPAQSLLATTIALAFFTVIQPVGGLLSDRIGRKPMLVVFGIGFTLLTVPLLSLLDRSFWSLLWISCVAMLLLTGYTAVCSAVMSELFPAKVRTAGLGMPYSATVALFGGTAPYVATAFIDAGHTALFGWYATLLMLISTLVYIGMRETKDVVLEVAGAEA</sequence>
<name>A0A1G9JTR7_9ACTN</name>
<evidence type="ECO:0000259" key="12">
    <source>
        <dbReference type="PROSITE" id="PS50850"/>
    </source>
</evidence>
<feature type="transmembrane region" description="Helical" evidence="11">
    <location>
        <begin position="338"/>
        <end position="360"/>
    </location>
</feature>
<dbReference type="Pfam" id="PF07690">
    <property type="entry name" value="MFS_1"/>
    <property type="match status" value="1"/>
</dbReference>
<keyword evidence="5 11" id="KW-0812">Transmembrane</keyword>
<feature type="transmembrane region" description="Helical" evidence="11">
    <location>
        <begin position="372"/>
        <end position="393"/>
    </location>
</feature>
<feature type="transmembrane region" description="Helical" evidence="11">
    <location>
        <begin position="193"/>
        <end position="212"/>
    </location>
</feature>
<dbReference type="PROSITE" id="PS00217">
    <property type="entry name" value="SUGAR_TRANSPORT_2"/>
    <property type="match status" value="1"/>
</dbReference>
<proteinExistence type="inferred from homology"/>
<evidence type="ECO:0000256" key="10">
    <source>
        <dbReference type="ARBA" id="ARBA00039918"/>
    </source>
</evidence>
<comment type="similarity">
    <text evidence="2">Belongs to the major facilitator superfamily. Metabolite:H+ Symporter (MHS) family (TC 2.A.1.6) family.</text>
</comment>